<evidence type="ECO:0000256" key="7">
    <source>
        <dbReference type="ARBA" id="ARBA00023125"/>
    </source>
</evidence>
<feature type="region of interest" description="Disordered" evidence="12">
    <location>
        <begin position="434"/>
        <end position="454"/>
    </location>
</feature>
<comment type="function">
    <text evidence="8 10">Plays an essential role in the initiation and regulation of chromosomal replication. ATP-DnaA binds to the origin of replication (oriC) to initiate formation of the DNA replication initiation complex once per cell cycle. Binds the DnaA box (a 9 base pair repeat at the origin) and separates the double-stranded (ds)DNA. Forms a right-handed helical filament on oriC DNA; dsDNA binds to the exterior of the filament while single-stranded (ss)DNA is stabiized in the filament's interior. The ATP-DnaA-oriC complex binds and stabilizes one strand of the AT-rich DNA unwinding element (DUE), permitting loading of DNA polymerase. After initiation quickly degrades to an ADP-DnaA complex that is not apt for DNA replication. Binds acidic phospholipids.</text>
</comment>
<feature type="domain" description="AAA+ ATPase" evidence="13">
    <location>
        <begin position="128"/>
        <end position="263"/>
    </location>
</feature>
<evidence type="ECO:0000313" key="15">
    <source>
        <dbReference type="EMBL" id="HFC98002.1"/>
    </source>
</evidence>
<dbReference type="PRINTS" id="PR00051">
    <property type="entry name" value="DNAA"/>
</dbReference>
<dbReference type="InterPro" id="IPR020591">
    <property type="entry name" value="Chromosome_initiator_DnaA-like"/>
</dbReference>
<keyword evidence="4 8" id="KW-0547">Nucleotide-binding</keyword>
<dbReference type="PANTHER" id="PTHR30050:SF2">
    <property type="entry name" value="CHROMOSOMAL REPLICATION INITIATOR PROTEIN DNAA"/>
    <property type="match status" value="1"/>
</dbReference>
<dbReference type="InterPro" id="IPR013159">
    <property type="entry name" value="DnaA_C"/>
</dbReference>
<comment type="similarity">
    <text evidence="1 8 11">Belongs to the DnaA family.</text>
</comment>
<dbReference type="Gene3D" id="3.30.300.180">
    <property type="match status" value="1"/>
</dbReference>
<evidence type="ECO:0000256" key="3">
    <source>
        <dbReference type="ARBA" id="ARBA00022705"/>
    </source>
</evidence>
<evidence type="ECO:0000256" key="2">
    <source>
        <dbReference type="ARBA" id="ARBA00022490"/>
    </source>
</evidence>
<keyword evidence="5 8" id="KW-0067">ATP-binding</keyword>
<feature type="domain" description="Chromosomal replication initiator DnaA C-terminal" evidence="14">
    <location>
        <begin position="339"/>
        <end position="407"/>
    </location>
</feature>
<keyword evidence="7 8" id="KW-0238">DNA-binding</keyword>
<dbReference type="GO" id="GO:0005737">
    <property type="term" value="C:cytoplasm"/>
    <property type="evidence" value="ECO:0007669"/>
    <property type="project" value="UniProtKB-SubCell"/>
</dbReference>
<name>A0A7C3GT66_9BACT</name>
<comment type="subcellular location">
    <subcellularLocation>
        <location evidence="8">Cytoplasm</location>
    </subcellularLocation>
</comment>
<evidence type="ECO:0000259" key="13">
    <source>
        <dbReference type="SMART" id="SM00382"/>
    </source>
</evidence>
<dbReference type="InterPro" id="IPR013317">
    <property type="entry name" value="DnaA_dom"/>
</dbReference>
<dbReference type="GO" id="GO:0006275">
    <property type="term" value="P:regulation of DNA replication"/>
    <property type="evidence" value="ECO:0007669"/>
    <property type="project" value="UniProtKB-UniRule"/>
</dbReference>
<evidence type="ECO:0000256" key="11">
    <source>
        <dbReference type="RuleBase" id="RU004227"/>
    </source>
</evidence>
<feature type="binding site" evidence="8">
    <location>
        <position position="141"/>
    </location>
    <ligand>
        <name>ATP</name>
        <dbReference type="ChEBI" id="CHEBI:30616"/>
    </ligand>
</feature>
<dbReference type="SUPFAM" id="SSF48295">
    <property type="entry name" value="TrpR-like"/>
    <property type="match status" value="1"/>
</dbReference>
<dbReference type="CDD" id="cd00009">
    <property type="entry name" value="AAA"/>
    <property type="match status" value="1"/>
</dbReference>
<dbReference type="Pfam" id="PF08299">
    <property type="entry name" value="Bac_DnaA_C"/>
    <property type="match status" value="1"/>
</dbReference>
<keyword evidence="3 8" id="KW-0235">DNA replication</keyword>
<gene>
    <name evidence="8 15" type="primary">dnaA</name>
    <name evidence="15" type="ORF">ENJ40_06045</name>
</gene>
<dbReference type="InterPro" id="IPR001957">
    <property type="entry name" value="Chromosome_initiator_DnaA"/>
</dbReference>
<dbReference type="AlphaFoldDB" id="A0A7C3GT66"/>
<comment type="caution">
    <text evidence="15">The sequence shown here is derived from an EMBL/GenBank/DDBJ whole genome shotgun (WGS) entry which is preliminary data.</text>
</comment>
<proteinExistence type="inferred from homology"/>
<dbReference type="HAMAP" id="MF_00377">
    <property type="entry name" value="DnaA_bact"/>
    <property type="match status" value="1"/>
</dbReference>
<dbReference type="GO" id="GO:0003688">
    <property type="term" value="F:DNA replication origin binding"/>
    <property type="evidence" value="ECO:0007669"/>
    <property type="project" value="UniProtKB-UniRule"/>
</dbReference>
<sequence length="454" mass="52251">MNHSVSEKIKGFLKDRLPEATFRVWFEPLRLEIREGRVVFLVPNDFTREWLEENYREFLKEAVHQAGFNGFSFALTQEETPSQLSLPYDPVRVLGRRLSRRFTFEEFVVGDCNRLAYRVCRHLAENPRGQVLYLTAGSGLGKSHLSQAVGNDLLSRNRDIRVCYLTARDFTGRLIKALKGGQMEEFKERLWRSCHVLVLEEVHQIPPRDFTQGELALALDYLYEEERAVVFTSTQRPHELGHLDPALRSRLAAGMVVRINPPDYETRKNIIRRKARKQGCDFPEEVVEYLARHLRGDIRQIESAVVGLIARAGILREEINLSLARELVAEILPPQGPDPASLVIELVCKNFRVSPEELFSRSRKKRISEPRQVAMFLLRKHTDSSLAAIGHRFQRDHATVLHAIRSVEKKMASSDRFRYQIEYLERELAERLDLEKNLPEGPSGPEETAGETSS</sequence>
<evidence type="ECO:0000256" key="1">
    <source>
        <dbReference type="ARBA" id="ARBA00006583"/>
    </source>
</evidence>
<dbReference type="InterPro" id="IPR038454">
    <property type="entry name" value="DnaA_N_sf"/>
</dbReference>
<dbReference type="SMART" id="SM00382">
    <property type="entry name" value="AAA"/>
    <property type="match status" value="1"/>
</dbReference>
<dbReference type="PANTHER" id="PTHR30050">
    <property type="entry name" value="CHROMOSOMAL REPLICATION INITIATOR PROTEIN DNAA"/>
    <property type="match status" value="1"/>
</dbReference>
<reference evidence="15" key="1">
    <citation type="journal article" date="2020" name="mSystems">
        <title>Genome- and Community-Level Interaction Insights into Carbon Utilization and Element Cycling Functions of Hydrothermarchaeota in Hydrothermal Sediment.</title>
        <authorList>
            <person name="Zhou Z."/>
            <person name="Liu Y."/>
            <person name="Xu W."/>
            <person name="Pan J."/>
            <person name="Luo Z.H."/>
            <person name="Li M."/>
        </authorList>
    </citation>
    <scope>NUCLEOTIDE SEQUENCE [LARGE SCALE GENOMIC DNA]</scope>
    <source>
        <strain evidence="15">HyVt-483</strain>
    </source>
</reference>
<keyword evidence="2 8" id="KW-0963">Cytoplasm</keyword>
<dbReference type="EMBL" id="DRMH01000078">
    <property type="protein sequence ID" value="HFC98002.1"/>
    <property type="molecule type" value="Genomic_DNA"/>
</dbReference>
<evidence type="ECO:0000256" key="12">
    <source>
        <dbReference type="SAM" id="MobiDB-lite"/>
    </source>
</evidence>
<dbReference type="Gene3D" id="1.10.1750.10">
    <property type="match status" value="1"/>
</dbReference>
<dbReference type="GO" id="GO:0008289">
    <property type="term" value="F:lipid binding"/>
    <property type="evidence" value="ECO:0007669"/>
    <property type="project" value="UniProtKB-KW"/>
</dbReference>
<keyword evidence="6 8" id="KW-0446">Lipid-binding</keyword>
<comment type="subunit">
    <text evidence="8">Oligomerizes as a right-handed, spiral filament on DNA at oriC.</text>
</comment>
<dbReference type="Proteomes" id="UP000886043">
    <property type="component" value="Unassembled WGS sequence"/>
</dbReference>
<evidence type="ECO:0000256" key="8">
    <source>
        <dbReference type="HAMAP-Rule" id="MF_00377"/>
    </source>
</evidence>
<feature type="region of interest" description="Domain IV, binds dsDNA" evidence="8">
    <location>
        <begin position="313"/>
        <end position="454"/>
    </location>
</feature>
<comment type="domain">
    <text evidence="8">Domain I is involved in oligomerization and binding regulators, domain II is flexibile and of varying length in different bacteria, domain III forms the AAA+ region, while domain IV binds dsDNA.</text>
</comment>
<dbReference type="Gene3D" id="1.10.8.60">
    <property type="match status" value="1"/>
</dbReference>
<organism evidence="15">
    <name type="scientific">Thermosulfurimonas dismutans</name>
    <dbReference type="NCBI Taxonomy" id="999894"/>
    <lineage>
        <taxon>Bacteria</taxon>
        <taxon>Pseudomonadati</taxon>
        <taxon>Thermodesulfobacteriota</taxon>
        <taxon>Thermodesulfobacteria</taxon>
        <taxon>Thermodesulfobacteriales</taxon>
        <taxon>Thermodesulfobacteriaceae</taxon>
        <taxon>Thermosulfurimonas</taxon>
    </lineage>
</organism>
<dbReference type="InterPro" id="IPR003593">
    <property type="entry name" value="AAA+_ATPase"/>
</dbReference>
<dbReference type="GO" id="GO:0006270">
    <property type="term" value="P:DNA replication initiation"/>
    <property type="evidence" value="ECO:0007669"/>
    <property type="project" value="UniProtKB-UniRule"/>
</dbReference>
<dbReference type="CDD" id="cd06571">
    <property type="entry name" value="Bac_DnaA_C"/>
    <property type="match status" value="1"/>
</dbReference>
<feature type="binding site" evidence="8">
    <location>
        <position position="143"/>
    </location>
    <ligand>
        <name>ATP</name>
        <dbReference type="ChEBI" id="CHEBI:30616"/>
    </ligand>
</feature>
<evidence type="ECO:0000256" key="5">
    <source>
        <dbReference type="ARBA" id="ARBA00022840"/>
    </source>
</evidence>
<accession>A0A7C3GT66</accession>
<dbReference type="GO" id="GO:0005886">
    <property type="term" value="C:plasma membrane"/>
    <property type="evidence" value="ECO:0007669"/>
    <property type="project" value="TreeGrafter"/>
</dbReference>
<dbReference type="GO" id="GO:0005524">
    <property type="term" value="F:ATP binding"/>
    <property type="evidence" value="ECO:0007669"/>
    <property type="project" value="UniProtKB-UniRule"/>
</dbReference>
<dbReference type="SMART" id="SM00760">
    <property type="entry name" value="Bac_DnaA_C"/>
    <property type="match status" value="1"/>
</dbReference>
<feature type="binding site" evidence="8">
    <location>
        <position position="139"/>
    </location>
    <ligand>
        <name>ATP</name>
        <dbReference type="ChEBI" id="CHEBI:30616"/>
    </ligand>
</feature>
<dbReference type="InterPro" id="IPR010921">
    <property type="entry name" value="Trp_repressor/repl_initiator"/>
</dbReference>
<protein>
    <recommendedName>
        <fullName evidence="8 9">Chromosomal replication initiator protein DnaA</fullName>
    </recommendedName>
</protein>
<dbReference type="SUPFAM" id="SSF52540">
    <property type="entry name" value="P-loop containing nucleoside triphosphate hydrolases"/>
    <property type="match status" value="1"/>
</dbReference>
<dbReference type="Pfam" id="PF11638">
    <property type="entry name" value="DnaA_N"/>
    <property type="match status" value="1"/>
</dbReference>
<dbReference type="Gene3D" id="3.40.50.300">
    <property type="entry name" value="P-loop containing nucleotide triphosphate hydrolases"/>
    <property type="match status" value="1"/>
</dbReference>
<evidence type="ECO:0000256" key="6">
    <source>
        <dbReference type="ARBA" id="ARBA00023121"/>
    </source>
</evidence>
<feature type="region of interest" description="Domain I, interacts with DnaA modulators" evidence="8">
    <location>
        <begin position="1"/>
        <end position="79"/>
    </location>
</feature>
<evidence type="ECO:0000256" key="9">
    <source>
        <dbReference type="NCBIfam" id="TIGR00362"/>
    </source>
</evidence>
<dbReference type="InterPro" id="IPR024633">
    <property type="entry name" value="DnaA_N_dom"/>
</dbReference>
<evidence type="ECO:0000256" key="4">
    <source>
        <dbReference type="ARBA" id="ARBA00022741"/>
    </source>
</evidence>
<evidence type="ECO:0000256" key="10">
    <source>
        <dbReference type="RuleBase" id="RU000577"/>
    </source>
</evidence>
<dbReference type="NCBIfam" id="TIGR00362">
    <property type="entry name" value="DnaA"/>
    <property type="match status" value="1"/>
</dbReference>
<dbReference type="InterPro" id="IPR027417">
    <property type="entry name" value="P-loop_NTPase"/>
</dbReference>
<dbReference type="Pfam" id="PF00308">
    <property type="entry name" value="Bac_DnaA"/>
    <property type="match status" value="1"/>
</dbReference>
<evidence type="ECO:0000259" key="14">
    <source>
        <dbReference type="SMART" id="SM00760"/>
    </source>
</evidence>
<comment type="caution">
    <text evidence="8">Lacks conserved residue(s) required for the propagation of feature annotation.</text>
</comment>
<feature type="binding site" evidence="8">
    <location>
        <position position="142"/>
    </location>
    <ligand>
        <name>ATP</name>
        <dbReference type="ChEBI" id="CHEBI:30616"/>
    </ligand>
</feature>